<evidence type="ECO:0000313" key="3">
    <source>
        <dbReference type="EMBL" id="VAX35596.1"/>
    </source>
</evidence>
<proteinExistence type="predicted"/>
<organism evidence="3">
    <name type="scientific">hydrothermal vent metagenome</name>
    <dbReference type="NCBI Taxonomy" id="652676"/>
    <lineage>
        <taxon>unclassified sequences</taxon>
        <taxon>metagenomes</taxon>
        <taxon>ecological metagenomes</taxon>
    </lineage>
</organism>
<reference evidence="3" key="1">
    <citation type="submission" date="2018-06" db="EMBL/GenBank/DDBJ databases">
        <authorList>
            <person name="Zhirakovskaya E."/>
        </authorList>
    </citation>
    <scope>NUCLEOTIDE SEQUENCE</scope>
</reference>
<gene>
    <name evidence="3" type="ORF">MNBD_UNCLBAC01-1907</name>
</gene>
<keyword evidence="1" id="KW-1133">Transmembrane helix</keyword>
<keyword evidence="1" id="KW-0812">Transmembrane</keyword>
<dbReference type="EMBL" id="UOGJ01000067">
    <property type="protein sequence ID" value="VAX35596.1"/>
    <property type="molecule type" value="Genomic_DNA"/>
</dbReference>
<evidence type="ECO:0000256" key="1">
    <source>
        <dbReference type="SAM" id="Phobius"/>
    </source>
</evidence>
<keyword evidence="1" id="KW-0472">Membrane</keyword>
<feature type="transmembrane region" description="Helical" evidence="1">
    <location>
        <begin position="95"/>
        <end position="116"/>
    </location>
</feature>
<sequence>MSCCDIQKLLPLYLDEALNIKETQGVKAHVKECLACQKELHAYQASWDMLGELEEVEPRSDYVSRFWTNVAQQKAKSWYVKVWEDFKCGFLESRFVPVVVTACIVMIVSVVSLRNYKQFQSDLEMMDYIELAENLEVIEDFEVWEDWEVIEYLDKLNV</sequence>
<dbReference type="AlphaFoldDB" id="A0A3B1CY57"/>
<evidence type="ECO:0000259" key="2">
    <source>
        <dbReference type="Pfam" id="PF13490"/>
    </source>
</evidence>
<dbReference type="InterPro" id="IPR041916">
    <property type="entry name" value="Anti_sigma_zinc_sf"/>
</dbReference>
<protein>
    <recommendedName>
        <fullName evidence="2">Putative zinc-finger domain-containing protein</fullName>
    </recommendedName>
</protein>
<dbReference type="InterPro" id="IPR027383">
    <property type="entry name" value="Znf_put"/>
</dbReference>
<feature type="domain" description="Putative zinc-finger" evidence="2">
    <location>
        <begin position="5"/>
        <end position="37"/>
    </location>
</feature>
<name>A0A3B1CY57_9ZZZZ</name>
<dbReference type="Gene3D" id="1.10.10.1320">
    <property type="entry name" value="Anti-sigma factor, zinc-finger domain"/>
    <property type="match status" value="1"/>
</dbReference>
<accession>A0A3B1CY57</accession>
<dbReference type="Pfam" id="PF13490">
    <property type="entry name" value="zf-HC2"/>
    <property type="match status" value="1"/>
</dbReference>